<dbReference type="EMBL" id="FRAP01000003">
    <property type="protein sequence ID" value="SHK21035.1"/>
    <property type="molecule type" value="Genomic_DNA"/>
</dbReference>
<dbReference type="Proteomes" id="UP000184363">
    <property type="component" value="Unassembled WGS sequence"/>
</dbReference>
<proteinExistence type="predicted"/>
<dbReference type="RefSeq" id="WP_073455894.1">
    <property type="nucleotide sequence ID" value="NZ_FRAP01000003.1"/>
</dbReference>
<keyword evidence="2" id="KW-1185">Reference proteome</keyword>
<gene>
    <name evidence="1" type="ORF">SAMN05443637_103398</name>
</gene>
<dbReference type="Pfam" id="PF02810">
    <property type="entry name" value="SEC-C"/>
    <property type="match status" value="1"/>
</dbReference>
<name>A0A1M6QLJ1_PSETH</name>
<accession>A0A1M6QLJ1</accession>
<evidence type="ECO:0000313" key="1">
    <source>
        <dbReference type="EMBL" id="SHK21035.1"/>
    </source>
</evidence>
<dbReference type="STRING" id="1848.SAMN05443637_103398"/>
<dbReference type="Gene3D" id="3.10.450.50">
    <property type="match status" value="1"/>
</dbReference>
<dbReference type="OrthoDB" id="3343588at2"/>
<dbReference type="SUPFAM" id="SSF103642">
    <property type="entry name" value="Sec-C motif"/>
    <property type="match status" value="1"/>
</dbReference>
<evidence type="ECO:0000313" key="2">
    <source>
        <dbReference type="Proteomes" id="UP000184363"/>
    </source>
</evidence>
<protein>
    <submittedName>
        <fullName evidence="1">SEC-C motif-containing protein</fullName>
    </submittedName>
</protein>
<sequence>MTSSVPPDLDERFRFLFGRDLTPDERADPSGWDDLMIADRPGAVRSPLDRVLRFGVLARILSGRTDTWERARAALASGRDRHEVMDEFVAEAESLLEEAYDVGADVVRDQVVVLDEEYLKSELLERLELAGDDPLAEAVLDEVVEGLLLDPEVGAAVTPGEQIVHAPTLLDGQVLTHRPTEEELAGGKLAIEPDLSAFGLLTGLSTDAGLITEEIGPDGEQTWSFPPGWLPRPAEGEVLTLRVEGDRLVVGTAALDEPTPESVLRLLRQIYDEQITGPLPQTADRLQLGMLAEDADAFSDPVAPFSELAAAAGLMQRGREFGHDEEAWREAERIVRRERLAQQLDDRHVELAEAALDLVAAGAPTDHDLRTVLDLVVDAEVLFTVVSELTHSDGDAEKAAAAVVLGDRLVSAAGSSDRAATAHMFASLAAERAGRLDDAESHLRAAAAAAEWWIVDDRLGWYASDRGRAAEALGHLRDSGLAEDHPLITTLLPYAVPVAVPGRNEPCWCGSGRKYKQCHRDQPPLAPLPARVPWLEAKLQMYVDRRSGAADLLIDALADLLTGDDPDPDAAYDDPLLSDVVLVEGGWLARFVAERGPLLPADERELVAEWASVPRRVYEVVGIGYGSGVRLRELGGNGDEITVADEEVARDAKAGELICARVVADGAGGHRFSGVVTAVPRGREDELRAVLTEGDPFGVLDWLAEAESLG</sequence>
<dbReference type="AlphaFoldDB" id="A0A1M6QLJ1"/>
<dbReference type="InterPro" id="IPR004027">
    <property type="entry name" value="SEC_C_motif"/>
</dbReference>
<organism evidence="1 2">
    <name type="scientific">Pseudonocardia thermophila</name>
    <dbReference type="NCBI Taxonomy" id="1848"/>
    <lineage>
        <taxon>Bacteria</taxon>
        <taxon>Bacillati</taxon>
        <taxon>Actinomycetota</taxon>
        <taxon>Actinomycetes</taxon>
        <taxon>Pseudonocardiales</taxon>
        <taxon>Pseudonocardiaceae</taxon>
        <taxon>Pseudonocardia</taxon>
    </lineage>
</organism>
<reference evidence="1 2" key="1">
    <citation type="submission" date="2016-11" db="EMBL/GenBank/DDBJ databases">
        <authorList>
            <person name="Jaros S."/>
            <person name="Januszkiewicz K."/>
            <person name="Wedrychowicz H."/>
        </authorList>
    </citation>
    <scope>NUCLEOTIDE SEQUENCE [LARGE SCALE GENOMIC DNA]</scope>
    <source>
        <strain evidence="1 2">DSM 43832</strain>
    </source>
</reference>